<accession>A0ABQ4G8U3</accession>
<reference evidence="1 2" key="1">
    <citation type="submission" date="2021-01" db="EMBL/GenBank/DDBJ databases">
        <title>Whole genome shotgun sequence of Microbispora corallina NBRC 16416.</title>
        <authorList>
            <person name="Komaki H."/>
            <person name="Tamura T."/>
        </authorList>
    </citation>
    <scope>NUCLEOTIDE SEQUENCE [LARGE SCALE GENOMIC DNA]</scope>
    <source>
        <strain evidence="1 2">NBRC 16416</strain>
    </source>
</reference>
<dbReference type="Proteomes" id="UP000603904">
    <property type="component" value="Unassembled WGS sequence"/>
</dbReference>
<dbReference type="EMBL" id="BOOC01000039">
    <property type="protein sequence ID" value="GIH43460.1"/>
    <property type="molecule type" value="Genomic_DNA"/>
</dbReference>
<comment type="caution">
    <text evidence="1">The sequence shown here is derived from an EMBL/GenBank/DDBJ whole genome shotgun (WGS) entry which is preliminary data.</text>
</comment>
<name>A0ABQ4G8U3_9ACTN</name>
<organism evidence="1 2">
    <name type="scientific">Microbispora corallina</name>
    <dbReference type="NCBI Taxonomy" id="83302"/>
    <lineage>
        <taxon>Bacteria</taxon>
        <taxon>Bacillati</taxon>
        <taxon>Actinomycetota</taxon>
        <taxon>Actinomycetes</taxon>
        <taxon>Streptosporangiales</taxon>
        <taxon>Streptosporangiaceae</taxon>
        <taxon>Microbispora</taxon>
    </lineage>
</organism>
<dbReference type="Gene3D" id="1.20.1090.10">
    <property type="entry name" value="Dehydroquinate synthase-like - alpha domain"/>
    <property type="match status" value="1"/>
</dbReference>
<gene>
    <name evidence="1" type="ORF">Mco01_64600</name>
</gene>
<evidence type="ECO:0000313" key="2">
    <source>
        <dbReference type="Proteomes" id="UP000603904"/>
    </source>
</evidence>
<evidence type="ECO:0000313" key="1">
    <source>
        <dbReference type="EMBL" id="GIH43460.1"/>
    </source>
</evidence>
<keyword evidence="2" id="KW-1185">Reference proteome</keyword>
<protein>
    <submittedName>
        <fullName evidence="1">Uncharacterized protein</fullName>
    </submittedName>
</protein>
<sequence length="105" mass="11260">MISPRPGKMPTTSVRPFAFWTVVGPTVPCQGWLDGLLADIGIPTTLADIGVARADPPRFAEMASGVTRLIQNHPGPTDTASLTAILEAALIGDRTRHVLTSEQRW</sequence>
<proteinExistence type="predicted"/>
<dbReference type="SUPFAM" id="SSF56796">
    <property type="entry name" value="Dehydroquinate synthase-like"/>
    <property type="match status" value="1"/>
</dbReference>